<keyword evidence="1" id="KW-0175">Coiled coil</keyword>
<reference evidence="3" key="1">
    <citation type="journal article" date="2016" name="Nature">
        <title>Genome evolution in the allotetraploid frog Xenopus laevis.</title>
        <authorList>
            <person name="Session A.M."/>
            <person name="Uno Y."/>
            <person name="Kwon T."/>
            <person name="Chapman J.A."/>
            <person name="Toyoda A."/>
            <person name="Takahashi S."/>
            <person name="Fukui A."/>
            <person name="Hikosaka A."/>
            <person name="Suzuki A."/>
            <person name="Kondo M."/>
            <person name="van Heeringen S.J."/>
            <person name="Quigley I."/>
            <person name="Heinz S."/>
            <person name="Ogino H."/>
            <person name="Ochi H."/>
            <person name="Hellsten U."/>
            <person name="Lyons J.B."/>
            <person name="Simakov O."/>
            <person name="Putnam N."/>
            <person name="Stites J."/>
            <person name="Kuroki Y."/>
            <person name="Tanaka T."/>
            <person name="Michiue T."/>
            <person name="Watanabe M."/>
            <person name="Bogdanovic O."/>
            <person name="Lister R."/>
            <person name="Georgiou G."/>
            <person name="Paranjpe S.S."/>
            <person name="van Kruijsbergen I."/>
            <person name="Shu S."/>
            <person name="Carlson J."/>
            <person name="Kinoshita T."/>
            <person name="Ohta Y."/>
            <person name="Mawaribuchi S."/>
            <person name="Jenkins J."/>
            <person name="Grimwood J."/>
            <person name="Schmutz J."/>
            <person name="Mitros T."/>
            <person name="Mozaffari S.V."/>
            <person name="Suzuki Y."/>
            <person name="Haramoto Y."/>
            <person name="Yamamoto T.S."/>
            <person name="Takagi C."/>
            <person name="Heald R."/>
            <person name="Miller K."/>
            <person name="Haudenschild C."/>
            <person name="Kitzman J."/>
            <person name="Nakayama T."/>
            <person name="Izutsu Y."/>
            <person name="Robert J."/>
            <person name="Fortriede J."/>
            <person name="Burns K."/>
            <person name="Lotay V."/>
            <person name="Karimi K."/>
            <person name="Yasuoka Y."/>
            <person name="Dichmann D.S."/>
            <person name="Flajnik M.F."/>
            <person name="Houston D.W."/>
            <person name="Shendure J."/>
            <person name="DuPasquier L."/>
            <person name="Vize P.D."/>
            <person name="Zorn A.M."/>
            <person name="Ito M."/>
            <person name="Marcotte E.M."/>
            <person name="Wallingford J.B."/>
            <person name="Ito Y."/>
            <person name="Asashima M."/>
            <person name="Ueno N."/>
            <person name="Matsuda Y."/>
            <person name="Veenstra G.J."/>
            <person name="Fujiyama A."/>
            <person name="Harland R.M."/>
            <person name="Taira M."/>
            <person name="Rokhsar D.S."/>
        </authorList>
    </citation>
    <scope>NUCLEOTIDE SEQUENCE [LARGE SCALE GENOMIC DNA]</scope>
    <source>
        <strain evidence="3">J</strain>
    </source>
</reference>
<dbReference type="InterPro" id="IPR004244">
    <property type="entry name" value="Transposase_22"/>
</dbReference>
<feature type="coiled-coil region" evidence="1">
    <location>
        <begin position="44"/>
        <end position="78"/>
    </location>
</feature>
<evidence type="ECO:0008006" key="4">
    <source>
        <dbReference type="Google" id="ProtNLM"/>
    </source>
</evidence>
<organism evidence="2 3">
    <name type="scientific">Xenopus laevis</name>
    <name type="common">African clawed frog</name>
    <dbReference type="NCBI Taxonomy" id="8355"/>
    <lineage>
        <taxon>Eukaryota</taxon>
        <taxon>Metazoa</taxon>
        <taxon>Chordata</taxon>
        <taxon>Craniata</taxon>
        <taxon>Vertebrata</taxon>
        <taxon>Euteleostomi</taxon>
        <taxon>Amphibia</taxon>
        <taxon>Batrachia</taxon>
        <taxon>Anura</taxon>
        <taxon>Pipoidea</taxon>
        <taxon>Pipidae</taxon>
        <taxon>Xenopodinae</taxon>
        <taxon>Xenopus</taxon>
        <taxon>Xenopus</taxon>
    </lineage>
</organism>
<dbReference type="Gene3D" id="3.30.250.20">
    <property type="entry name" value="L1 transposable element, C-terminal domain"/>
    <property type="match status" value="1"/>
</dbReference>
<sequence>MVEDDPQGLATASTGNTPDASALQSMLADLPNKADLAQLLKDIKSSIKQEVTGLQVELSKLSNKLTTLETAHTALQDKTGLLVTKITNQDRQIYLLRRAMKDSENRNRRCNIRIRGLPDDVERPEARQLMEDLFRQLLGLDKDKPVRIERFHKVTATFHDKIELYQDLAHSTILQRRFLKGVVDILKSRKIIYRWAYPFALVARHNGSWLQLREPSEASRFCSTLNIETPDLTEWSQYAYSQRAESTTERNELTVPSSIIWIT</sequence>
<dbReference type="InterPro" id="IPR042566">
    <property type="entry name" value="L1_C"/>
</dbReference>
<proteinExistence type="predicted"/>
<accession>A0A974C6F9</accession>
<gene>
    <name evidence="2" type="ORF">XELAEV_18038588mg</name>
</gene>
<evidence type="ECO:0000313" key="2">
    <source>
        <dbReference type="EMBL" id="OCT67302.1"/>
    </source>
</evidence>
<name>A0A974C6F9_XENLA</name>
<protein>
    <recommendedName>
        <fullName evidence="4">L1 transposable element RRM domain-containing protein</fullName>
    </recommendedName>
</protein>
<dbReference type="EMBL" id="CM004480">
    <property type="protein sequence ID" value="OCT67302.1"/>
    <property type="molecule type" value="Genomic_DNA"/>
</dbReference>
<dbReference type="PANTHER" id="PTHR11505">
    <property type="entry name" value="L1 TRANSPOSABLE ELEMENT-RELATED"/>
    <property type="match status" value="1"/>
</dbReference>
<evidence type="ECO:0000313" key="3">
    <source>
        <dbReference type="Proteomes" id="UP000694892"/>
    </source>
</evidence>
<dbReference type="Proteomes" id="UP000694892">
    <property type="component" value="Chromosome 8L"/>
</dbReference>
<evidence type="ECO:0000256" key="1">
    <source>
        <dbReference type="SAM" id="Coils"/>
    </source>
</evidence>
<dbReference type="AlphaFoldDB" id="A0A974C6F9"/>
<dbReference type="Gene3D" id="3.30.70.1820">
    <property type="entry name" value="L1 transposable element, RRM domain"/>
    <property type="match status" value="1"/>
</dbReference>